<proteinExistence type="inferred from homology"/>
<organism evidence="9 10">
    <name type="scientific">Niabella yanshanensis</name>
    <dbReference type="NCBI Taxonomy" id="577386"/>
    <lineage>
        <taxon>Bacteria</taxon>
        <taxon>Pseudomonadati</taxon>
        <taxon>Bacteroidota</taxon>
        <taxon>Chitinophagia</taxon>
        <taxon>Chitinophagales</taxon>
        <taxon>Chitinophagaceae</taxon>
        <taxon>Niabella</taxon>
    </lineage>
</organism>
<sequence length="184" mass="21806">MELKWEILKSEQLFNDLWFKVRKDTCKTPQGKIVDPYYVYEFPTWVTCFALTEDNKVVMELQYRHAIGETCWEIPGGCVDDTDDDLEFAIKRELLEETGYEFQNFEYLGKTCANPSTNNNWMHMFLAKGGKKTTDQHLDENEEIHVELMDLEVFKEKFRNNEFIQSMHVTCMLYALMKLGELKL</sequence>
<evidence type="ECO:0000313" key="10">
    <source>
        <dbReference type="Proteomes" id="UP001325680"/>
    </source>
</evidence>
<dbReference type="InterPro" id="IPR015797">
    <property type="entry name" value="NUDIX_hydrolase-like_dom_sf"/>
</dbReference>
<gene>
    <name evidence="9" type="ORF">U0035_21840</name>
</gene>
<dbReference type="EMBL" id="CP139960">
    <property type="protein sequence ID" value="WQD38318.1"/>
    <property type="molecule type" value="Genomic_DNA"/>
</dbReference>
<evidence type="ECO:0000256" key="1">
    <source>
        <dbReference type="ARBA" id="ARBA00000847"/>
    </source>
</evidence>
<comment type="catalytic activity">
    <reaction evidence="1">
        <text>GDP-alpha-D-mannose + H2O = alpha-D-mannose 1-phosphate + GMP + 2 H(+)</text>
        <dbReference type="Rhea" id="RHEA:27978"/>
        <dbReference type="ChEBI" id="CHEBI:15377"/>
        <dbReference type="ChEBI" id="CHEBI:15378"/>
        <dbReference type="ChEBI" id="CHEBI:57527"/>
        <dbReference type="ChEBI" id="CHEBI:58115"/>
        <dbReference type="ChEBI" id="CHEBI:58409"/>
    </reaction>
</comment>
<evidence type="ECO:0000256" key="6">
    <source>
        <dbReference type="ARBA" id="ARBA00032162"/>
    </source>
</evidence>
<dbReference type="InterPro" id="IPR000086">
    <property type="entry name" value="NUDIX_hydrolase_dom"/>
</dbReference>
<evidence type="ECO:0000259" key="8">
    <source>
        <dbReference type="PROSITE" id="PS51462"/>
    </source>
</evidence>
<dbReference type="PANTHER" id="PTHR11839">
    <property type="entry name" value="UDP/ADP-SUGAR PYROPHOSPHATASE"/>
    <property type="match status" value="1"/>
</dbReference>
<evidence type="ECO:0000256" key="3">
    <source>
        <dbReference type="ARBA" id="ARBA00007275"/>
    </source>
</evidence>
<dbReference type="Pfam" id="PF00293">
    <property type="entry name" value="NUDIX"/>
    <property type="match status" value="1"/>
</dbReference>
<accession>A0ABZ0W4Y4</accession>
<evidence type="ECO:0000256" key="5">
    <source>
        <dbReference type="ARBA" id="ARBA00022801"/>
    </source>
</evidence>
<dbReference type="RefSeq" id="WP_114791083.1">
    <property type="nucleotide sequence ID" value="NZ_CP139960.1"/>
</dbReference>
<keyword evidence="5 9" id="KW-0378">Hydrolase</keyword>
<name>A0ABZ0W4Y4_9BACT</name>
<dbReference type="Gene3D" id="3.90.79.10">
    <property type="entry name" value="Nucleoside Triphosphate Pyrophosphohydrolase"/>
    <property type="match status" value="1"/>
</dbReference>
<evidence type="ECO:0000313" key="9">
    <source>
        <dbReference type="EMBL" id="WQD38318.1"/>
    </source>
</evidence>
<dbReference type="GO" id="GO:0016787">
    <property type="term" value="F:hydrolase activity"/>
    <property type="evidence" value="ECO:0007669"/>
    <property type="project" value="UniProtKB-KW"/>
</dbReference>
<dbReference type="PANTHER" id="PTHR11839:SF18">
    <property type="entry name" value="NUDIX HYDROLASE DOMAIN-CONTAINING PROTEIN"/>
    <property type="match status" value="1"/>
</dbReference>
<dbReference type="CDD" id="cd03424">
    <property type="entry name" value="NUDIX_ADPRase_Nudt5_UGPPase_Nudt14"/>
    <property type="match status" value="1"/>
</dbReference>
<protein>
    <recommendedName>
        <fullName evidence="4">GDP-mannose pyrophosphatase</fullName>
    </recommendedName>
    <alternativeName>
        <fullName evidence="6">GDP-mannose hydrolase</fullName>
    </alternativeName>
    <alternativeName>
        <fullName evidence="7">GDPMK</fullName>
    </alternativeName>
</protein>
<comment type="similarity">
    <text evidence="3">Belongs to the Nudix hydrolase family. NudK subfamily.</text>
</comment>
<comment type="cofactor">
    <cofactor evidence="2">
        <name>Mg(2+)</name>
        <dbReference type="ChEBI" id="CHEBI:18420"/>
    </cofactor>
</comment>
<evidence type="ECO:0000256" key="2">
    <source>
        <dbReference type="ARBA" id="ARBA00001946"/>
    </source>
</evidence>
<keyword evidence="10" id="KW-1185">Reference proteome</keyword>
<dbReference type="Proteomes" id="UP001325680">
    <property type="component" value="Chromosome"/>
</dbReference>
<dbReference type="PROSITE" id="PS51462">
    <property type="entry name" value="NUDIX"/>
    <property type="match status" value="1"/>
</dbReference>
<dbReference type="SUPFAM" id="SSF55811">
    <property type="entry name" value="Nudix"/>
    <property type="match status" value="1"/>
</dbReference>
<evidence type="ECO:0000256" key="7">
    <source>
        <dbReference type="ARBA" id="ARBA00032272"/>
    </source>
</evidence>
<reference evidence="9 10" key="1">
    <citation type="submission" date="2023-12" db="EMBL/GenBank/DDBJ databases">
        <title>Genome sequencing and assembly of bacterial species from a model synthetic community.</title>
        <authorList>
            <person name="Hogle S.L."/>
        </authorList>
    </citation>
    <scope>NUCLEOTIDE SEQUENCE [LARGE SCALE GENOMIC DNA]</scope>
    <source>
        <strain evidence="9 10">HAMBI_3031</strain>
    </source>
</reference>
<evidence type="ECO:0000256" key="4">
    <source>
        <dbReference type="ARBA" id="ARBA00016377"/>
    </source>
</evidence>
<feature type="domain" description="Nudix hydrolase" evidence="8">
    <location>
        <begin position="41"/>
        <end position="171"/>
    </location>
</feature>